<reference evidence="2" key="1">
    <citation type="submission" date="2024-06" db="EMBL/GenBank/DDBJ databases">
        <authorList>
            <consortium name="consrtm"/>
            <person name="Uemura M."/>
            <person name="Terahara T."/>
        </authorList>
    </citation>
    <scope>NUCLEOTIDE SEQUENCE</scope>
    <source>
        <strain evidence="2">KM77-8</strain>
    </source>
</reference>
<dbReference type="InterPro" id="IPR009097">
    <property type="entry name" value="Cyclic_Pdiesterase"/>
</dbReference>
<gene>
    <name evidence="2" type="ORF">SHKM778_89020</name>
</gene>
<protein>
    <recommendedName>
        <fullName evidence="1">Phosphoesterase HXTX domain-containing protein</fullName>
    </recommendedName>
</protein>
<dbReference type="SUPFAM" id="SSF55144">
    <property type="entry name" value="LigT-like"/>
    <property type="match status" value="1"/>
</dbReference>
<feature type="domain" description="Phosphoesterase HXTX" evidence="1">
    <location>
        <begin position="11"/>
        <end position="64"/>
    </location>
</feature>
<dbReference type="InterPro" id="IPR014051">
    <property type="entry name" value="Phosphoesterase_HXTX"/>
</dbReference>
<reference evidence="2" key="2">
    <citation type="submission" date="2024-07" db="EMBL/GenBank/DDBJ databases">
        <title>Streptomyces haneummycinica sp. nov., a new antibiotic-producing actinobacterium isolated from marine sediment.</title>
        <authorList>
            <person name="Uemura M."/>
            <person name="Hamada M."/>
            <person name="Hirano S."/>
            <person name="Kobayashi K."/>
            <person name="Ohshiro T."/>
            <person name="Kobayashi T."/>
            <person name="Terahara T."/>
        </authorList>
    </citation>
    <scope>NUCLEOTIDE SEQUENCE</scope>
    <source>
        <strain evidence="2">KM77-8</strain>
    </source>
</reference>
<organism evidence="2">
    <name type="scientific">Streptomyces haneummycinicus</name>
    <dbReference type="NCBI Taxonomy" id="3074435"/>
    <lineage>
        <taxon>Bacteria</taxon>
        <taxon>Bacillati</taxon>
        <taxon>Actinomycetota</taxon>
        <taxon>Actinomycetes</taxon>
        <taxon>Kitasatosporales</taxon>
        <taxon>Streptomycetaceae</taxon>
        <taxon>Streptomyces</taxon>
    </lineage>
</organism>
<dbReference type="AlphaFoldDB" id="A0AAT9HZ91"/>
<evidence type="ECO:0000259" key="1">
    <source>
        <dbReference type="Pfam" id="PF02834"/>
    </source>
</evidence>
<proteinExistence type="predicted"/>
<dbReference type="Pfam" id="PF02834">
    <property type="entry name" value="LigT_PEase"/>
    <property type="match status" value="1"/>
</dbReference>
<sequence>MDRAGGWPRGGAADWHFTLAFYGEVDDDVVPELTERLGRAAARTGAFRLAVRGGGRFGRGRALWAGAEGS</sequence>
<dbReference type="Gene3D" id="3.90.1140.10">
    <property type="entry name" value="Cyclic phosphodiesterase"/>
    <property type="match status" value="1"/>
</dbReference>
<accession>A0AAT9HZ91</accession>
<dbReference type="EMBL" id="AP035768">
    <property type="protein sequence ID" value="BFO22514.1"/>
    <property type="molecule type" value="Genomic_DNA"/>
</dbReference>
<name>A0AAT9HZ91_9ACTN</name>
<evidence type="ECO:0000313" key="2">
    <source>
        <dbReference type="EMBL" id="BFO22514.1"/>
    </source>
</evidence>